<evidence type="ECO:0000256" key="3">
    <source>
        <dbReference type="ARBA" id="ARBA00023295"/>
    </source>
</evidence>
<dbReference type="AlphaFoldDB" id="A0A9D9IDB1"/>
<dbReference type="Pfam" id="PF00295">
    <property type="entry name" value="Glyco_hydro_28"/>
    <property type="match status" value="1"/>
</dbReference>
<accession>A0A9D9IDB1</accession>
<dbReference type="SMART" id="SM00710">
    <property type="entry name" value="PbH1"/>
    <property type="match status" value="6"/>
</dbReference>
<gene>
    <name evidence="5" type="ORF">IAA72_09770</name>
</gene>
<dbReference type="Proteomes" id="UP000810292">
    <property type="component" value="Unassembled WGS sequence"/>
</dbReference>
<comment type="caution">
    <text evidence="5">The sequence shown here is derived from an EMBL/GenBank/DDBJ whole genome shotgun (WGS) entry which is preliminary data.</text>
</comment>
<dbReference type="PANTHER" id="PTHR31339">
    <property type="entry name" value="PECTIN LYASE-RELATED"/>
    <property type="match status" value="1"/>
</dbReference>
<sequence>MKKEYDNPTFPDNGIIYTGDYYTDIPYHRYISDEELPSGPVFNVKDFGATTERGVLSTAAIQQALDEAGKNGGTVLVEGGAYTTGTLSIHSNTTLFIASGASIEASKDLTKFTDAFIQAVDAENMTICGGGRINANGEYFVYLPHERPLLKALGYTKLPPVLTDPMGKPEDTSRFAYRARIRYAEDKWNEGEEKILRPMYTLWIRGSRNVDIHNIIIRDSMDWSLSVDMSEYVKIENIIIDNNRHVANTDGIDIMSSKHVHVKHVFVSTADDGLCVKAPMLQGHDSINVADSNMAMGPAEDVTIEDATVISVMNAFKIGTETYFDIKGVRCENCTFMLPDIFPGGVSGISIESADGSNISDITLKNIKMRNIAVPVFISLAKRNKFGYLSDEDRKAKENGGSVSDITIENIDAEGMESTCIITGFRDEDGSEGRIKDITIKNMKAVYLDNKERLSILPEIRENVRDYPESNALGDMPSYGFYVRHADNVKLENVSITPRSCNTREMILTDDVKDFSIK</sequence>
<dbReference type="SUPFAM" id="SSF51126">
    <property type="entry name" value="Pectin lyase-like"/>
    <property type="match status" value="1"/>
</dbReference>
<evidence type="ECO:0000256" key="1">
    <source>
        <dbReference type="ARBA" id="ARBA00008834"/>
    </source>
</evidence>
<dbReference type="InterPro" id="IPR006626">
    <property type="entry name" value="PbH1"/>
</dbReference>
<proteinExistence type="inferred from homology"/>
<evidence type="ECO:0000313" key="6">
    <source>
        <dbReference type="Proteomes" id="UP000810292"/>
    </source>
</evidence>
<reference evidence="5" key="1">
    <citation type="submission" date="2020-10" db="EMBL/GenBank/DDBJ databases">
        <authorList>
            <person name="Gilroy R."/>
        </authorList>
    </citation>
    <scope>NUCLEOTIDE SEQUENCE</scope>
    <source>
        <strain evidence="5">14700</strain>
    </source>
</reference>
<dbReference type="InterPro" id="IPR051801">
    <property type="entry name" value="GH28_Enzymes"/>
</dbReference>
<protein>
    <recommendedName>
        <fullName evidence="7">Exo-poly-alpha-D-galacturonosidase</fullName>
    </recommendedName>
</protein>
<dbReference type="InterPro" id="IPR011050">
    <property type="entry name" value="Pectin_lyase_fold/virulence"/>
</dbReference>
<dbReference type="InterPro" id="IPR000743">
    <property type="entry name" value="Glyco_hydro_28"/>
</dbReference>
<reference evidence="5" key="2">
    <citation type="journal article" date="2021" name="PeerJ">
        <title>Extensive microbial diversity within the chicken gut microbiome revealed by metagenomics and culture.</title>
        <authorList>
            <person name="Gilroy R."/>
            <person name="Ravi A."/>
            <person name="Getino M."/>
            <person name="Pursley I."/>
            <person name="Horton D.L."/>
            <person name="Alikhan N.F."/>
            <person name="Baker D."/>
            <person name="Gharbi K."/>
            <person name="Hall N."/>
            <person name="Watson M."/>
            <person name="Adriaenssens E.M."/>
            <person name="Foster-Nyarko E."/>
            <person name="Jarju S."/>
            <person name="Secka A."/>
            <person name="Antonio M."/>
            <person name="Oren A."/>
            <person name="Chaudhuri R.R."/>
            <person name="La Ragione R."/>
            <person name="Hildebrand F."/>
            <person name="Pallen M.J."/>
        </authorList>
    </citation>
    <scope>NUCLEOTIDE SEQUENCE</scope>
    <source>
        <strain evidence="5">14700</strain>
    </source>
</reference>
<evidence type="ECO:0008006" key="7">
    <source>
        <dbReference type="Google" id="ProtNLM"/>
    </source>
</evidence>
<name>A0A9D9IDB1_9SPIO</name>
<evidence type="ECO:0000256" key="2">
    <source>
        <dbReference type="ARBA" id="ARBA00022801"/>
    </source>
</evidence>
<organism evidence="5 6">
    <name type="scientific">Candidatus Ornithospirochaeta stercoravium</name>
    <dbReference type="NCBI Taxonomy" id="2840897"/>
    <lineage>
        <taxon>Bacteria</taxon>
        <taxon>Pseudomonadati</taxon>
        <taxon>Spirochaetota</taxon>
        <taxon>Spirochaetia</taxon>
        <taxon>Spirochaetales</taxon>
        <taxon>Spirochaetaceae</taxon>
        <taxon>Spirochaetaceae incertae sedis</taxon>
        <taxon>Candidatus Ornithospirochaeta</taxon>
    </lineage>
</organism>
<dbReference type="GO" id="GO:0005975">
    <property type="term" value="P:carbohydrate metabolic process"/>
    <property type="evidence" value="ECO:0007669"/>
    <property type="project" value="InterPro"/>
</dbReference>
<dbReference type="GO" id="GO:0004650">
    <property type="term" value="F:polygalacturonase activity"/>
    <property type="evidence" value="ECO:0007669"/>
    <property type="project" value="InterPro"/>
</dbReference>
<evidence type="ECO:0000313" key="5">
    <source>
        <dbReference type="EMBL" id="MBO8470050.1"/>
    </source>
</evidence>
<keyword evidence="3 4" id="KW-0326">Glycosidase</keyword>
<dbReference type="Gene3D" id="2.160.20.10">
    <property type="entry name" value="Single-stranded right-handed beta-helix, Pectin lyase-like"/>
    <property type="match status" value="1"/>
</dbReference>
<comment type="similarity">
    <text evidence="1 4">Belongs to the glycosyl hydrolase 28 family.</text>
</comment>
<dbReference type="InterPro" id="IPR012334">
    <property type="entry name" value="Pectin_lyas_fold"/>
</dbReference>
<dbReference type="PANTHER" id="PTHR31339:SF9">
    <property type="entry name" value="PLASMIN AND FIBRONECTIN-BINDING PROTEIN A"/>
    <property type="match status" value="1"/>
</dbReference>
<dbReference type="EMBL" id="JADIMF010000156">
    <property type="protein sequence ID" value="MBO8470050.1"/>
    <property type="molecule type" value="Genomic_DNA"/>
</dbReference>
<evidence type="ECO:0000256" key="4">
    <source>
        <dbReference type="RuleBase" id="RU361169"/>
    </source>
</evidence>
<keyword evidence="2 4" id="KW-0378">Hydrolase</keyword>